<evidence type="ECO:0000313" key="3">
    <source>
        <dbReference type="Proteomes" id="UP000799429"/>
    </source>
</evidence>
<dbReference type="PANTHER" id="PTHR42071:SF1">
    <property type="entry name" value="GLOBIN-SENSOR DOMAIN-CONTAINING PROTEIN"/>
    <property type="match status" value="1"/>
</dbReference>
<dbReference type="GO" id="GO:0020037">
    <property type="term" value="F:heme binding"/>
    <property type="evidence" value="ECO:0007669"/>
    <property type="project" value="InterPro"/>
</dbReference>
<dbReference type="PANTHER" id="PTHR42071">
    <property type="entry name" value="PROTOGLOBIN DOMAIN-CONTAINING PROTEIN"/>
    <property type="match status" value="1"/>
</dbReference>
<proteinExistence type="predicted"/>
<gene>
    <name evidence="2" type="ORF">M501DRAFT_1037530</name>
</gene>
<reference evidence="2" key="1">
    <citation type="journal article" date="2020" name="Stud. Mycol.">
        <title>101 Dothideomycetes genomes: a test case for predicting lifestyles and emergence of pathogens.</title>
        <authorList>
            <person name="Haridas S."/>
            <person name="Albert R."/>
            <person name="Binder M."/>
            <person name="Bloem J."/>
            <person name="Labutti K."/>
            <person name="Salamov A."/>
            <person name="Andreopoulos B."/>
            <person name="Baker S."/>
            <person name="Barry K."/>
            <person name="Bills G."/>
            <person name="Bluhm B."/>
            <person name="Cannon C."/>
            <person name="Castanera R."/>
            <person name="Culley D."/>
            <person name="Daum C."/>
            <person name="Ezra D."/>
            <person name="Gonzalez J."/>
            <person name="Henrissat B."/>
            <person name="Kuo A."/>
            <person name="Liang C."/>
            <person name="Lipzen A."/>
            <person name="Lutzoni F."/>
            <person name="Magnuson J."/>
            <person name="Mondo S."/>
            <person name="Nolan M."/>
            <person name="Ohm R."/>
            <person name="Pangilinan J."/>
            <person name="Park H.-J."/>
            <person name="Ramirez L."/>
            <person name="Alfaro M."/>
            <person name="Sun H."/>
            <person name="Tritt A."/>
            <person name="Yoshinaga Y."/>
            <person name="Zwiers L.-H."/>
            <person name="Turgeon B."/>
            <person name="Goodwin S."/>
            <person name="Spatafora J."/>
            <person name="Crous P."/>
            <person name="Grigoriev I."/>
        </authorList>
    </citation>
    <scope>NUCLEOTIDE SEQUENCE</scope>
    <source>
        <strain evidence="2">CBS 101060</strain>
    </source>
</reference>
<dbReference type="GO" id="GO:0019825">
    <property type="term" value="F:oxygen binding"/>
    <property type="evidence" value="ECO:0007669"/>
    <property type="project" value="InterPro"/>
</dbReference>
<dbReference type="Gene3D" id="1.10.490.10">
    <property type="entry name" value="Globins"/>
    <property type="match status" value="1"/>
</dbReference>
<dbReference type="EMBL" id="MU006089">
    <property type="protein sequence ID" value="KAF2843695.1"/>
    <property type="molecule type" value="Genomic_DNA"/>
</dbReference>
<dbReference type="OrthoDB" id="10027058at2759"/>
<dbReference type="InterPro" id="IPR012292">
    <property type="entry name" value="Globin/Proto"/>
</dbReference>
<feature type="domain" description="Globin-sensor" evidence="1">
    <location>
        <begin position="22"/>
        <end position="200"/>
    </location>
</feature>
<dbReference type="Proteomes" id="UP000799429">
    <property type="component" value="Unassembled WGS sequence"/>
</dbReference>
<dbReference type="Pfam" id="PF11563">
    <property type="entry name" value="Protoglobin"/>
    <property type="match status" value="1"/>
</dbReference>
<name>A0A9P4SKT7_9PEZI</name>
<dbReference type="InterPro" id="IPR044398">
    <property type="entry name" value="Globin-sensor_dom"/>
</dbReference>
<dbReference type="AlphaFoldDB" id="A0A9P4SKT7"/>
<accession>A0A9P4SKT7</accession>
<comment type="caution">
    <text evidence="2">The sequence shown here is derived from an EMBL/GenBank/DDBJ whole genome shotgun (WGS) entry which is preliminary data.</text>
</comment>
<evidence type="ECO:0000259" key="1">
    <source>
        <dbReference type="Pfam" id="PF11563"/>
    </source>
</evidence>
<evidence type="ECO:0000313" key="2">
    <source>
        <dbReference type="EMBL" id="KAF2843695.1"/>
    </source>
</evidence>
<organism evidence="2 3">
    <name type="scientific">Patellaria atrata CBS 101060</name>
    <dbReference type="NCBI Taxonomy" id="1346257"/>
    <lineage>
        <taxon>Eukaryota</taxon>
        <taxon>Fungi</taxon>
        <taxon>Dikarya</taxon>
        <taxon>Ascomycota</taxon>
        <taxon>Pezizomycotina</taxon>
        <taxon>Dothideomycetes</taxon>
        <taxon>Dothideomycetes incertae sedis</taxon>
        <taxon>Patellariales</taxon>
        <taxon>Patellariaceae</taxon>
        <taxon>Patellaria</taxon>
    </lineage>
</organism>
<protein>
    <recommendedName>
        <fullName evidence="1">Globin-sensor domain-containing protein</fullName>
    </recommendedName>
</protein>
<keyword evidence="3" id="KW-1185">Reference proteome</keyword>
<sequence>MFNASRAPMHHIDRKELYTSLEKRLEYLQSFLDFGPDDMAALESGSKYLRTFIPALVNIIYRKLLQYDITARAFSTRSTSYEGPIKQQLDEEAPQILHRKVFLRGYLNALCKDPGSKAFWEYADKVGMMHTGLGRSAPLHIEYVHISATLGLIQDVLNEAILSHPKLAIGRKIAITKALGKVIWIQNDLFAKWYVRDGEEFSDDAVLPEKEKEGFIGGRKIVGEGEIEGEVDRMELEEARNTARSTLYSVGTGGVSDSQFYDIAEGEV</sequence>